<evidence type="ECO:0000313" key="1">
    <source>
        <dbReference type="EMBL" id="KIE05568.1"/>
    </source>
</evidence>
<organism evidence="1 2">
    <name type="scientific">Candidatus Jidaibacter acanthamoebae</name>
    <dbReference type="NCBI Taxonomy" id="86105"/>
    <lineage>
        <taxon>Bacteria</taxon>
        <taxon>Pseudomonadati</taxon>
        <taxon>Pseudomonadota</taxon>
        <taxon>Alphaproteobacteria</taxon>
        <taxon>Rickettsiales</taxon>
        <taxon>Candidatus Midichloriaceae</taxon>
        <taxon>Candidatus Jidaibacter</taxon>
    </lineage>
</organism>
<sequence length="38" mass="4351">MASNSTVKLVTTLLDESITMQTLMERKERIKLELNEAL</sequence>
<dbReference type="EMBL" id="JSWE01000092">
    <property type="protein sequence ID" value="KIE05568.1"/>
    <property type="molecule type" value="Genomic_DNA"/>
</dbReference>
<protein>
    <submittedName>
        <fullName evidence="1">Uncharacterized protein</fullName>
    </submittedName>
</protein>
<gene>
    <name evidence="1" type="ORF">NF27_DP01120</name>
</gene>
<proteinExistence type="predicted"/>
<comment type="caution">
    <text evidence="1">The sequence shown here is derived from an EMBL/GenBank/DDBJ whole genome shotgun (WGS) entry which is preliminary data.</text>
</comment>
<accession>A0A0C1QNF9</accession>
<dbReference type="STRING" id="86105.NF27_DP01120"/>
<keyword evidence="2" id="KW-1185">Reference proteome</keyword>
<name>A0A0C1QNF9_9RICK</name>
<evidence type="ECO:0000313" key="2">
    <source>
        <dbReference type="Proteomes" id="UP000031258"/>
    </source>
</evidence>
<dbReference type="Proteomes" id="UP000031258">
    <property type="component" value="Unassembled WGS sequence"/>
</dbReference>
<dbReference type="AlphaFoldDB" id="A0A0C1QNF9"/>
<reference evidence="1 2" key="1">
    <citation type="submission" date="2014-11" db="EMBL/GenBank/DDBJ databases">
        <title>A Rickettsiales Symbiont of Amoebae With Ancient Features.</title>
        <authorList>
            <person name="Schulz F."/>
            <person name="Martijn J."/>
            <person name="Wascher F."/>
            <person name="Kostanjsek R."/>
            <person name="Ettema T.J."/>
            <person name="Horn M."/>
        </authorList>
    </citation>
    <scope>NUCLEOTIDE SEQUENCE [LARGE SCALE GENOMIC DNA]</scope>
    <source>
        <strain evidence="1 2">UWC36</strain>
    </source>
</reference>